<comment type="similarity">
    <text evidence="2">Belongs to the DivIVA family.</text>
</comment>
<sequence length="202" mass="23713">MKITSMDINNKEFKRVMRGYSADEVDEFLEKVSEDYEMIYKENTTLKEKISVFQDKLDHYTKIESTIQSTLLLAQNAAEQAKLSAQTEAELIIRNANDSARKVMDKAHSDVLTVNDEFERTKQEFAKFRSKFRNFMISQMEMFEALEKDFDKNYNISTVVEDNNVSISNTSLNHKKIKEIEKFDYNTSEFEEIKSFFASEHN</sequence>
<dbReference type="GO" id="GO:0051301">
    <property type="term" value="P:cell division"/>
    <property type="evidence" value="ECO:0007669"/>
    <property type="project" value="UniProtKB-KW"/>
</dbReference>
<keyword evidence="5" id="KW-0175">Coiled coil</keyword>
<dbReference type="NCBIfam" id="TIGR03544">
    <property type="entry name" value="DivI1A_domain"/>
    <property type="match status" value="1"/>
</dbReference>
<dbReference type="InterPro" id="IPR007793">
    <property type="entry name" value="DivIVA_fam"/>
</dbReference>
<keyword evidence="6" id="KW-0131">Cell cycle</keyword>
<accession>A0A644YL37</accession>
<evidence type="ECO:0000256" key="1">
    <source>
        <dbReference type="ARBA" id="ARBA00004496"/>
    </source>
</evidence>
<evidence type="ECO:0000256" key="5">
    <source>
        <dbReference type="ARBA" id="ARBA00023054"/>
    </source>
</evidence>
<evidence type="ECO:0000313" key="7">
    <source>
        <dbReference type="EMBL" id="MPM29039.1"/>
    </source>
</evidence>
<dbReference type="Gene3D" id="6.10.250.660">
    <property type="match status" value="1"/>
</dbReference>
<dbReference type="PANTHER" id="PTHR35794:SF2">
    <property type="entry name" value="CELL DIVISION PROTEIN DIVIVA"/>
    <property type="match status" value="1"/>
</dbReference>
<evidence type="ECO:0000256" key="4">
    <source>
        <dbReference type="ARBA" id="ARBA00022618"/>
    </source>
</evidence>
<gene>
    <name evidence="7" type="primary">divIVA_4</name>
    <name evidence="7" type="ORF">SDC9_75578</name>
</gene>
<dbReference type="AlphaFoldDB" id="A0A644YL37"/>
<comment type="subcellular location">
    <subcellularLocation>
        <location evidence="1">Cytoplasm</location>
    </subcellularLocation>
</comment>
<evidence type="ECO:0000256" key="2">
    <source>
        <dbReference type="ARBA" id="ARBA00009008"/>
    </source>
</evidence>
<dbReference type="GO" id="GO:0005737">
    <property type="term" value="C:cytoplasm"/>
    <property type="evidence" value="ECO:0007669"/>
    <property type="project" value="UniProtKB-SubCell"/>
</dbReference>
<name>A0A644YL37_9ZZZZ</name>
<proteinExistence type="inferred from homology"/>
<keyword evidence="4" id="KW-0132">Cell division</keyword>
<dbReference type="EMBL" id="VSSQ01005409">
    <property type="protein sequence ID" value="MPM29039.1"/>
    <property type="molecule type" value="Genomic_DNA"/>
</dbReference>
<reference evidence="7" key="1">
    <citation type="submission" date="2019-08" db="EMBL/GenBank/DDBJ databases">
        <authorList>
            <person name="Kucharzyk K."/>
            <person name="Murdoch R.W."/>
            <person name="Higgins S."/>
            <person name="Loffler F."/>
        </authorList>
    </citation>
    <scope>NUCLEOTIDE SEQUENCE</scope>
</reference>
<keyword evidence="3" id="KW-0963">Cytoplasm</keyword>
<evidence type="ECO:0000256" key="3">
    <source>
        <dbReference type="ARBA" id="ARBA00022490"/>
    </source>
</evidence>
<organism evidence="7">
    <name type="scientific">bioreactor metagenome</name>
    <dbReference type="NCBI Taxonomy" id="1076179"/>
    <lineage>
        <taxon>unclassified sequences</taxon>
        <taxon>metagenomes</taxon>
        <taxon>ecological metagenomes</taxon>
    </lineage>
</organism>
<evidence type="ECO:0000256" key="6">
    <source>
        <dbReference type="ARBA" id="ARBA00023306"/>
    </source>
</evidence>
<protein>
    <submittedName>
        <fullName evidence="7">Septum site-determining protein DivIVA</fullName>
    </submittedName>
</protein>
<dbReference type="PANTHER" id="PTHR35794">
    <property type="entry name" value="CELL DIVISION PROTEIN DIVIVA"/>
    <property type="match status" value="1"/>
</dbReference>
<dbReference type="InterPro" id="IPR019933">
    <property type="entry name" value="DivIVA_domain"/>
</dbReference>
<dbReference type="Pfam" id="PF05103">
    <property type="entry name" value="DivIVA"/>
    <property type="match status" value="1"/>
</dbReference>
<comment type="caution">
    <text evidence="7">The sequence shown here is derived from an EMBL/GenBank/DDBJ whole genome shotgun (WGS) entry which is preliminary data.</text>
</comment>